<comment type="cofactor">
    <cofactor evidence="1">
        <name>a divalent metal cation</name>
        <dbReference type="ChEBI" id="CHEBI:60240"/>
    </cofactor>
</comment>
<keyword evidence="4" id="KW-0540">Nuclease</keyword>
<dbReference type="EMBL" id="JAHWGI010001022">
    <property type="protein sequence ID" value="KAK3920826.1"/>
    <property type="molecule type" value="Genomic_DNA"/>
</dbReference>
<protein>
    <submittedName>
        <fullName evidence="10">Protein ANTAGONIST OF LIKE HETEROCHROMATIN PROTEIN 1</fullName>
    </submittedName>
</protein>
<dbReference type="GO" id="GO:0005634">
    <property type="term" value="C:nucleus"/>
    <property type="evidence" value="ECO:0007669"/>
    <property type="project" value="UniProtKB-SubCell"/>
</dbReference>
<evidence type="ECO:0000256" key="6">
    <source>
        <dbReference type="ARBA" id="ARBA00022801"/>
    </source>
</evidence>
<feature type="domain" description="DDE Tnp4" evidence="9">
    <location>
        <begin position="152"/>
        <end position="293"/>
    </location>
</feature>
<dbReference type="AlphaFoldDB" id="A0AAE1LHW8"/>
<keyword evidence="8" id="KW-0472">Membrane</keyword>
<reference evidence="10" key="1">
    <citation type="submission" date="2021-07" db="EMBL/GenBank/DDBJ databases">
        <authorList>
            <person name="Catto M.A."/>
            <person name="Jacobson A."/>
            <person name="Kennedy G."/>
            <person name="Labadie P."/>
            <person name="Hunt B.G."/>
            <person name="Srinivasan R."/>
        </authorList>
    </citation>
    <scope>NUCLEOTIDE SEQUENCE</scope>
    <source>
        <strain evidence="10">PL_HMW_Pooled</strain>
        <tissue evidence="10">Head</tissue>
    </source>
</reference>
<dbReference type="Proteomes" id="UP001219518">
    <property type="component" value="Unassembled WGS sequence"/>
</dbReference>
<name>A0AAE1LHW8_9NEOP</name>
<evidence type="ECO:0000256" key="8">
    <source>
        <dbReference type="SAM" id="Phobius"/>
    </source>
</evidence>
<keyword evidence="8" id="KW-0812">Transmembrane</keyword>
<evidence type="ECO:0000256" key="1">
    <source>
        <dbReference type="ARBA" id="ARBA00001968"/>
    </source>
</evidence>
<dbReference type="PANTHER" id="PTHR22930:SF206">
    <property type="entry name" value="NUCLEASE HARBI1"/>
    <property type="match status" value="1"/>
</dbReference>
<keyword evidence="7" id="KW-0539">Nucleus</keyword>
<organism evidence="10 11">
    <name type="scientific">Frankliniella fusca</name>
    <dbReference type="NCBI Taxonomy" id="407009"/>
    <lineage>
        <taxon>Eukaryota</taxon>
        <taxon>Metazoa</taxon>
        <taxon>Ecdysozoa</taxon>
        <taxon>Arthropoda</taxon>
        <taxon>Hexapoda</taxon>
        <taxon>Insecta</taxon>
        <taxon>Pterygota</taxon>
        <taxon>Neoptera</taxon>
        <taxon>Paraneoptera</taxon>
        <taxon>Thysanoptera</taxon>
        <taxon>Terebrantia</taxon>
        <taxon>Thripoidea</taxon>
        <taxon>Thripidae</taxon>
        <taxon>Frankliniella</taxon>
    </lineage>
</organism>
<evidence type="ECO:0000313" key="10">
    <source>
        <dbReference type="EMBL" id="KAK3920826.1"/>
    </source>
</evidence>
<accession>A0AAE1LHW8</accession>
<comment type="similarity">
    <text evidence="3">Belongs to the HARBI1 family.</text>
</comment>
<evidence type="ECO:0000259" key="9">
    <source>
        <dbReference type="Pfam" id="PF13359"/>
    </source>
</evidence>
<evidence type="ECO:0000256" key="4">
    <source>
        <dbReference type="ARBA" id="ARBA00022722"/>
    </source>
</evidence>
<keyword evidence="8" id="KW-1133">Transmembrane helix</keyword>
<keyword evidence="11" id="KW-1185">Reference proteome</keyword>
<evidence type="ECO:0000313" key="11">
    <source>
        <dbReference type="Proteomes" id="UP001219518"/>
    </source>
</evidence>
<evidence type="ECO:0000256" key="2">
    <source>
        <dbReference type="ARBA" id="ARBA00004123"/>
    </source>
</evidence>
<evidence type="ECO:0000256" key="7">
    <source>
        <dbReference type="ARBA" id="ARBA00023242"/>
    </source>
</evidence>
<dbReference type="GO" id="GO:0046872">
    <property type="term" value="F:metal ion binding"/>
    <property type="evidence" value="ECO:0007669"/>
    <property type="project" value="UniProtKB-KW"/>
</dbReference>
<feature type="non-terminal residue" evidence="10">
    <location>
        <position position="346"/>
    </location>
</feature>
<dbReference type="PANTHER" id="PTHR22930">
    <property type="match status" value="1"/>
</dbReference>
<feature type="transmembrane region" description="Helical" evidence="8">
    <location>
        <begin position="57"/>
        <end position="78"/>
    </location>
</feature>
<dbReference type="InterPro" id="IPR045249">
    <property type="entry name" value="HARBI1-like"/>
</dbReference>
<dbReference type="GO" id="GO:0016787">
    <property type="term" value="F:hydrolase activity"/>
    <property type="evidence" value="ECO:0007669"/>
    <property type="project" value="UniProtKB-KW"/>
</dbReference>
<keyword evidence="6" id="KW-0378">Hydrolase</keyword>
<sequence>RGSRGPYCNPILNRRVSNLMNLLPAQIKKDLRVSVEALMLLMDRIIAQINPPKLRGYSLQFAVIITLYWLAAGMLYRICGNTFDVARSTVCDLVLLILNAIIRLARDVIRCPDAEEVVIVGENFGRMSGSPVFLQCAGVIDVCQLEILCEVERHDEYINQKLFYSIAMEAVVDHNAKFININVGFPGSCHDIRILRHSGMYLNSTYPPEGYFIIGDGGYISLRRPIVLVTPYRDMNLNEDQRSFKYHLSRIRATVERAFGLMQARWRALFHRAIEVKLRKAVKVITACAILHNICIDAGDMDHAPVPVRRPPRPPVEEVSGDAFRNLLCMLHNMARRQADAEQNLQ</sequence>
<reference evidence="10" key="2">
    <citation type="journal article" date="2023" name="BMC Genomics">
        <title>Pest status, molecular evolution, and epigenetic factors derived from the genome assembly of Frankliniella fusca, a thysanopteran phytovirus vector.</title>
        <authorList>
            <person name="Catto M.A."/>
            <person name="Labadie P.E."/>
            <person name="Jacobson A.L."/>
            <person name="Kennedy G.G."/>
            <person name="Srinivasan R."/>
            <person name="Hunt B.G."/>
        </authorList>
    </citation>
    <scope>NUCLEOTIDE SEQUENCE</scope>
    <source>
        <strain evidence="10">PL_HMW_Pooled</strain>
    </source>
</reference>
<comment type="subcellular location">
    <subcellularLocation>
        <location evidence="2">Nucleus</location>
    </subcellularLocation>
</comment>
<comment type="caution">
    <text evidence="10">The sequence shown here is derived from an EMBL/GenBank/DDBJ whole genome shotgun (WGS) entry which is preliminary data.</text>
</comment>
<gene>
    <name evidence="10" type="ORF">KUF71_010063</name>
</gene>
<dbReference type="GO" id="GO:0004518">
    <property type="term" value="F:nuclease activity"/>
    <property type="evidence" value="ECO:0007669"/>
    <property type="project" value="UniProtKB-KW"/>
</dbReference>
<evidence type="ECO:0000256" key="3">
    <source>
        <dbReference type="ARBA" id="ARBA00006958"/>
    </source>
</evidence>
<proteinExistence type="inferred from homology"/>
<dbReference type="Pfam" id="PF13359">
    <property type="entry name" value="DDE_Tnp_4"/>
    <property type="match status" value="1"/>
</dbReference>
<dbReference type="InterPro" id="IPR027806">
    <property type="entry name" value="HARBI1_dom"/>
</dbReference>
<evidence type="ECO:0000256" key="5">
    <source>
        <dbReference type="ARBA" id="ARBA00022723"/>
    </source>
</evidence>
<keyword evidence="5" id="KW-0479">Metal-binding</keyword>